<dbReference type="RefSeq" id="WP_145091493.1">
    <property type="nucleotide sequence ID" value="NZ_CP036274.1"/>
</dbReference>
<keyword evidence="11" id="KW-0175">Coiled coil</keyword>
<dbReference type="CDD" id="cd00130">
    <property type="entry name" value="PAS"/>
    <property type="match status" value="3"/>
</dbReference>
<dbReference type="InterPro" id="IPR036097">
    <property type="entry name" value="HisK_dim/P_sf"/>
</dbReference>
<dbReference type="GO" id="GO:0000155">
    <property type="term" value="F:phosphorelay sensor kinase activity"/>
    <property type="evidence" value="ECO:0007669"/>
    <property type="project" value="InterPro"/>
</dbReference>
<reference evidence="16 17" key="1">
    <citation type="submission" date="2019-02" db="EMBL/GenBank/DDBJ databases">
        <title>Deep-cultivation of Planctomycetes and their phenomic and genomic characterization uncovers novel biology.</title>
        <authorList>
            <person name="Wiegand S."/>
            <person name="Jogler M."/>
            <person name="Boedeker C."/>
            <person name="Pinto D."/>
            <person name="Vollmers J."/>
            <person name="Rivas-Marin E."/>
            <person name="Kohn T."/>
            <person name="Peeters S.H."/>
            <person name="Heuer A."/>
            <person name="Rast P."/>
            <person name="Oberbeckmann S."/>
            <person name="Bunk B."/>
            <person name="Jeske O."/>
            <person name="Meyerdierks A."/>
            <person name="Storesund J.E."/>
            <person name="Kallscheuer N."/>
            <person name="Luecker S."/>
            <person name="Lage O.M."/>
            <person name="Pohl T."/>
            <person name="Merkel B.J."/>
            <person name="Hornburger P."/>
            <person name="Mueller R.-W."/>
            <person name="Bruemmer F."/>
            <person name="Labrenz M."/>
            <person name="Spormann A.M."/>
            <person name="Op den Camp H."/>
            <person name="Overmann J."/>
            <person name="Amann R."/>
            <person name="Jetten M.S.M."/>
            <person name="Mascher T."/>
            <person name="Medema M.H."/>
            <person name="Devos D.P."/>
            <person name="Kaster A.-K."/>
            <person name="Ovreas L."/>
            <person name="Rohde M."/>
            <person name="Galperin M.Y."/>
            <person name="Jogler C."/>
        </authorList>
    </citation>
    <scope>NUCLEOTIDE SEQUENCE [LARGE SCALE GENOMIC DNA]</scope>
    <source>
        <strain evidence="16 17">ETA_A8</strain>
    </source>
</reference>
<dbReference type="Pfam" id="PF08448">
    <property type="entry name" value="PAS_4"/>
    <property type="match status" value="1"/>
</dbReference>
<protein>
    <recommendedName>
        <fullName evidence="3">histidine kinase</fullName>
        <ecNumber evidence="3">2.7.13.3</ecNumber>
    </recommendedName>
</protein>
<feature type="domain" description="Histidine kinase" evidence="13">
    <location>
        <begin position="745"/>
        <end position="959"/>
    </location>
</feature>
<keyword evidence="17" id="KW-1185">Reference proteome</keyword>
<dbReference type="PRINTS" id="PR00344">
    <property type="entry name" value="BCTRLSENSOR"/>
</dbReference>
<dbReference type="InterPro" id="IPR003661">
    <property type="entry name" value="HisK_dim/P_dom"/>
</dbReference>
<evidence type="ECO:0000256" key="5">
    <source>
        <dbReference type="ARBA" id="ARBA00022553"/>
    </source>
</evidence>
<dbReference type="SMART" id="SM00086">
    <property type="entry name" value="PAC"/>
    <property type="match status" value="3"/>
</dbReference>
<evidence type="ECO:0000256" key="10">
    <source>
        <dbReference type="ARBA" id="ARBA00023136"/>
    </source>
</evidence>
<dbReference type="PROSITE" id="PS50109">
    <property type="entry name" value="HIS_KIN"/>
    <property type="match status" value="1"/>
</dbReference>
<dbReference type="InterPro" id="IPR013655">
    <property type="entry name" value="PAS_fold_3"/>
</dbReference>
<dbReference type="InterPro" id="IPR052162">
    <property type="entry name" value="Sensor_kinase/Photoreceptor"/>
</dbReference>
<dbReference type="Gene3D" id="1.10.287.130">
    <property type="match status" value="1"/>
</dbReference>
<organism evidence="16 17">
    <name type="scientific">Anatilimnocola aggregata</name>
    <dbReference type="NCBI Taxonomy" id="2528021"/>
    <lineage>
        <taxon>Bacteria</taxon>
        <taxon>Pseudomonadati</taxon>
        <taxon>Planctomycetota</taxon>
        <taxon>Planctomycetia</taxon>
        <taxon>Pirellulales</taxon>
        <taxon>Pirellulaceae</taxon>
        <taxon>Anatilimnocola</taxon>
    </lineage>
</organism>
<dbReference type="CDD" id="cd00082">
    <property type="entry name" value="HisKA"/>
    <property type="match status" value="1"/>
</dbReference>
<dbReference type="InterPro" id="IPR005467">
    <property type="entry name" value="His_kinase_dom"/>
</dbReference>
<keyword evidence="7 12" id="KW-0812">Transmembrane</keyword>
<dbReference type="SUPFAM" id="SSF47384">
    <property type="entry name" value="Homodimeric domain of signal transducing histidine kinase"/>
    <property type="match status" value="1"/>
</dbReference>
<keyword evidence="4" id="KW-1003">Cell membrane</keyword>
<feature type="transmembrane region" description="Helical" evidence="12">
    <location>
        <begin position="7"/>
        <end position="27"/>
    </location>
</feature>
<dbReference type="InterPro" id="IPR001610">
    <property type="entry name" value="PAC"/>
</dbReference>
<feature type="coiled-coil region" evidence="11">
    <location>
        <begin position="702"/>
        <end position="736"/>
    </location>
</feature>
<keyword evidence="6 16" id="KW-0808">Transferase</keyword>
<evidence type="ECO:0000313" key="17">
    <source>
        <dbReference type="Proteomes" id="UP000315017"/>
    </source>
</evidence>
<dbReference type="SMART" id="SM00091">
    <property type="entry name" value="PAS"/>
    <property type="match status" value="3"/>
</dbReference>
<dbReference type="Gene3D" id="6.10.250.2580">
    <property type="match status" value="1"/>
</dbReference>
<dbReference type="EC" id="2.7.13.3" evidence="3"/>
<dbReference type="InterPro" id="IPR013656">
    <property type="entry name" value="PAS_4"/>
</dbReference>
<dbReference type="AlphaFoldDB" id="A0A517YET2"/>
<dbReference type="OrthoDB" id="290376at2"/>
<gene>
    <name evidence="16" type="primary">fixL_3</name>
    <name evidence="16" type="ORF">ETAA8_38340</name>
</gene>
<dbReference type="InterPro" id="IPR007895">
    <property type="entry name" value="MASE1"/>
</dbReference>
<dbReference type="Proteomes" id="UP000315017">
    <property type="component" value="Chromosome"/>
</dbReference>
<dbReference type="Pfam" id="PF02518">
    <property type="entry name" value="HATPase_c"/>
    <property type="match status" value="1"/>
</dbReference>
<feature type="domain" description="PAC" evidence="15">
    <location>
        <begin position="381"/>
        <end position="434"/>
    </location>
</feature>
<feature type="transmembrane region" description="Helical" evidence="12">
    <location>
        <begin position="117"/>
        <end position="140"/>
    </location>
</feature>
<dbReference type="Pfam" id="PF05231">
    <property type="entry name" value="MASE1"/>
    <property type="match status" value="1"/>
</dbReference>
<feature type="transmembrane region" description="Helical" evidence="12">
    <location>
        <begin position="81"/>
        <end position="105"/>
    </location>
</feature>
<dbReference type="PANTHER" id="PTHR43304:SF1">
    <property type="entry name" value="PAC DOMAIN-CONTAINING PROTEIN"/>
    <property type="match status" value="1"/>
</dbReference>
<feature type="domain" description="PAC" evidence="15">
    <location>
        <begin position="634"/>
        <end position="686"/>
    </location>
</feature>
<feature type="transmembrane region" description="Helical" evidence="12">
    <location>
        <begin position="190"/>
        <end position="211"/>
    </location>
</feature>
<name>A0A517YET2_9BACT</name>
<feature type="transmembrane region" description="Helical" evidence="12">
    <location>
        <begin position="248"/>
        <end position="268"/>
    </location>
</feature>
<comment type="subcellular location">
    <subcellularLocation>
        <location evidence="2">Cell membrane</location>
        <topology evidence="2">Multi-pass membrane protein</topology>
    </subcellularLocation>
</comment>
<dbReference type="PROSITE" id="PS50113">
    <property type="entry name" value="PAC"/>
    <property type="match status" value="3"/>
</dbReference>
<dbReference type="InterPro" id="IPR035965">
    <property type="entry name" value="PAS-like_dom_sf"/>
</dbReference>
<evidence type="ECO:0000256" key="12">
    <source>
        <dbReference type="SAM" id="Phobius"/>
    </source>
</evidence>
<dbReference type="Pfam" id="PF00512">
    <property type="entry name" value="HisKA"/>
    <property type="match status" value="1"/>
</dbReference>
<dbReference type="SUPFAM" id="SSF55874">
    <property type="entry name" value="ATPase domain of HSP90 chaperone/DNA topoisomerase II/histidine kinase"/>
    <property type="match status" value="1"/>
</dbReference>
<feature type="transmembrane region" description="Helical" evidence="12">
    <location>
        <begin position="217"/>
        <end position="236"/>
    </location>
</feature>
<dbReference type="Pfam" id="PF08447">
    <property type="entry name" value="PAS_3"/>
    <property type="match status" value="2"/>
</dbReference>
<feature type="domain" description="PAC" evidence="15">
    <location>
        <begin position="508"/>
        <end position="560"/>
    </location>
</feature>
<evidence type="ECO:0000256" key="11">
    <source>
        <dbReference type="SAM" id="Coils"/>
    </source>
</evidence>
<evidence type="ECO:0000313" key="16">
    <source>
        <dbReference type="EMBL" id="QDU28729.1"/>
    </source>
</evidence>
<feature type="transmembrane region" description="Helical" evidence="12">
    <location>
        <begin position="160"/>
        <end position="178"/>
    </location>
</feature>
<dbReference type="GO" id="GO:0005886">
    <property type="term" value="C:plasma membrane"/>
    <property type="evidence" value="ECO:0007669"/>
    <property type="project" value="UniProtKB-SubCell"/>
</dbReference>
<dbReference type="FunFam" id="3.30.450.20:FF:000099">
    <property type="entry name" value="Sensory box sensor histidine kinase"/>
    <property type="match status" value="1"/>
</dbReference>
<dbReference type="InterPro" id="IPR003594">
    <property type="entry name" value="HATPase_dom"/>
</dbReference>
<dbReference type="PANTHER" id="PTHR43304">
    <property type="entry name" value="PHYTOCHROME-LIKE PROTEIN CPH1"/>
    <property type="match status" value="1"/>
</dbReference>
<keyword evidence="10 12" id="KW-0472">Membrane</keyword>
<feature type="transmembrane region" description="Helical" evidence="12">
    <location>
        <begin position="57"/>
        <end position="75"/>
    </location>
</feature>
<keyword evidence="8" id="KW-0418">Kinase</keyword>
<dbReference type="PROSITE" id="PS50112">
    <property type="entry name" value="PAS"/>
    <property type="match status" value="3"/>
</dbReference>
<evidence type="ECO:0000256" key="2">
    <source>
        <dbReference type="ARBA" id="ARBA00004651"/>
    </source>
</evidence>
<evidence type="ECO:0000259" key="14">
    <source>
        <dbReference type="PROSITE" id="PS50112"/>
    </source>
</evidence>
<dbReference type="InterPro" id="IPR000014">
    <property type="entry name" value="PAS"/>
</dbReference>
<feature type="domain" description="PAS" evidence="14">
    <location>
        <begin position="561"/>
        <end position="631"/>
    </location>
</feature>
<dbReference type="SMART" id="SM00387">
    <property type="entry name" value="HATPase_c"/>
    <property type="match status" value="1"/>
</dbReference>
<evidence type="ECO:0000256" key="9">
    <source>
        <dbReference type="ARBA" id="ARBA00022989"/>
    </source>
</evidence>
<keyword evidence="9 12" id="KW-1133">Transmembrane helix</keyword>
<sequence length="975" mass="108424">MAPGARHFVQVLLFGITYLAFIVAGHALSFPELQFATFWPAAGLFLATLALCPQRHWWQYVFLATALNIATELVLFEQPVWLALVFALANGFEACCGAALLRWCHGGPVQFLKLRHVLELAAVALLMPLVGAAIGAYGLLRNDTTVSFWRTFQLWWQADSVGILLVCPVQIAFANLKTGRLTVRGFGKNFRLAEAALVLTLTIAVASIAFGTSTPSVAWGLIGLIYLAPCLVWAGLRLGRTGAAVNSAVAVVIGLFCTVHGLGLFAISSPQPDLQALAFQSFTLVAMLTPIVFATVIDDRQAVEEQLRYNLNILQSVLNNTTDLIYVKDREGRYLLMNQAGADLIHRSVSDIVGRFDYEIIPAHLADGVRQRDQLVFAAGHALTFEETAQLENRKYWFLTTKSPYRNTAGEIVGLVGLSRDITQRVEQLEALAESERRYRTLVTSSNVGIYETDRDGLCKYLNPRWAELTGRPADFGEEHGWVECLHPADREPVARAFQQALELGGNFEMEYRYLTPQGQITWVYGTAVPIRDEHGVVTGYLGNVIDISDKKRVVLELQASEERFRRMADSAPVLIWTSNTRGEFTYCNLRWFEFTGRTLEAELGRGWLDHVQDEDRAACEQAYSEAAATQSSFRLDYRLRRNDGEYRWMHHEGTPKLLSNGEFRGFIGSCFDITDQRRATETLLRAKSELERHVAERTAALQVANNQLHEALVEQARAEERLQQQQAQLAHVSRLSVMGEMAAGLAHEINQPLFAIQNYTAGILRRWSGPDDFSPELRDILAQISQESNRAAEIVRRVRVFARKQLGERASLSLNGVVQEVLQLLASEIRKQHVEIKLALAPHLPTVLIDRVQIQQVLVNLIRNSLDSMESLPARLRIITISTYLGADEVHCQVNDAGPGISAEVKQRLFEPFFTTKRSGLGMGLSISRSIIEAHGGSLQAEPTTAGAAFHFSIPLLEDQADDASHSHADSILG</sequence>
<comment type="catalytic activity">
    <reaction evidence="1">
        <text>ATP + protein L-histidine = ADP + protein N-phospho-L-histidine.</text>
        <dbReference type="EC" id="2.7.13.3"/>
    </reaction>
</comment>
<feature type="domain" description="PAS" evidence="14">
    <location>
        <begin position="435"/>
        <end position="505"/>
    </location>
</feature>
<evidence type="ECO:0000259" key="15">
    <source>
        <dbReference type="PROSITE" id="PS50113"/>
    </source>
</evidence>
<proteinExistence type="predicted"/>
<feature type="domain" description="PAS" evidence="14">
    <location>
        <begin position="310"/>
        <end position="355"/>
    </location>
</feature>
<keyword evidence="5" id="KW-0597">Phosphoprotein</keyword>
<dbReference type="SMART" id="SM00388">
    <property type="entry name" value="HisKA"/>
    <property type="match status" value="1"/>
</dbReference>
<dbReference type="NCBIfam" id="TIGR00229">
    <property type="entry name" value="sensory_box"/>
    <property type="match status" value="3"/>
</dbReference>
<dbReference type="Gene3D" id="3.30.450.20">
    <property type="entry name" value="PAS domain"/>
    <property type="match status" value="3"/>
</dbReference>
<evidence type="ECO:0000256" key="8">
    <source>
        <dbReference type="ARBA" id="ARBA00022777"/>
    </source>
</evidence>
<evidence type="ECO:0000259" key="13">
    <source>
        <dbReference type="PROSITE" id="PS50109"/>
    </source>
</evidence>
<dbReference type="InterPro" id="IPR000700">
    <property type="entry name" value="PAS-assoc_C"/>
</dbReference>
<dbReference type="InterPro" id="IPR004358">
    <property type="entry name" value="Sig_transdc_His_kin-like_C"/>
</dbReference>
<accession>A0A517YET2</accession>
<evidence type="ECO:0000256" key="6">
    <source>
        <dbReference type="ARBA" id="ARBA00022679"/>
    </source>
</evidence>
<feature type="transmembrane region" description="Helical" evidence="12">
    <location>
        <begin position="33"/>
        <end position="52"/>
    </location>
</feature>
<evidence type="ECO:0000256" key="1">
    <source>
        <dbReference type="ARBA" id="ARBA00000085"/>
    </source>
</evidence>
<dbReference type="KEGG" id="aagg:ETAA8_38340"/>
<evidence type="ECO:0000256" key="4">
    <source>
        <dbReference type="ARBA" id="ARBA00022475"/>
    </source>
</evidence>
<evidence type="ECO:0000256" key="3">
    <source>
        <dbReference type="ARBA" id="ARBA00012438"/>
    </source>
</evidence>
<evidence type="ECO:0000256" key="7">
    <source>
        <dbReference type="ARBA" id="ARBA00022692"/>
    </source>
</evidence>
<dbReference type="Gene3D" id="3.30.565.10">
    <property type="entry name" value="Histidine kinase-like ATPase, C-terminal domain"/>
    <property type="match status" value="1"/>
</dbReference>
<dbReference type="EMBL" id="CP036274">
    <property type="protein sequence ID" value="QDU28729.1"/>
    <property type="molecule type" value="Genomic_DNA"/>
</dbReference>
<dbReference type="InterPro" id="IPR036890">
    <property type="entry name" value="HATPase_C_sf"/>
</dbReference>
<dbReference type="SUPFAM" id="SSF55785">
    <property type="entry name" value="PYP-like sensor domain (PAS domain)"/>
    <property type="match status" value="3"/>
</dbReference>